<name>A0A0C9SK41_PLICR</name>
<evidence type="ECO:0000313" key="1">
    <source>
        <dbReference type="EMBL" id="KII83076.1"/>
    </source>
</evidence>
<reference evidence="1 2" key="1">
    <citation type="submission" date="2014-06" db="EMBL/GenBank/DDBJ databases">
        <title>Evolutionary Origins and Diversification of the Mycorrhizal Mutualists.</title>
        <authorList>
            <consortium name="DOE Joint Genome Institute"/>
            <consortium name="Mycorrhizal Genomics Consortium"/>
            <person name="Kohler A."/>
            <person name="Kuo A."/>
            <person name="Nagy L.G."/>
            <person name="Floudas D."/>
            <person name="Copeland A."/>
            <person name="Barry K.W."/>
            <person name="Cichocki N."/>
            <person name="Veneault-Fourrey C."/>
            <person name="LaButti K."/>
            <person name="Lindquist E.A."/>
            <person name="Lipzen A."/>
            <person name="Lundell T."/>
            <person name="Morin E."/>
            <person name="Murat C."/>
            <person name="Riley R."/>
            <person name="Ohm R."/>
            <person name="Sun H."/>
            <person name="Tunlid A."/>
            <person name="Henrissat B."/>
            <person name="Grigoriev I.V."/>
            <person name="Hibbett D.S."/>
            <person name="Martin F."/>
        </authorList>
    </citation>
    <scope>NUCLEOTIDE SEQUENCE [LARGE SCALE GENOMIC DNA]</scope>
    <source>
        <strain evidence="1 2">FD-325 SS-3</strain>
    </source>
</reference>
<accession>A0A0C9SK41</accession>
<organism evidence="1 2">
    <name type="scientific">Plicaturopsis crispa FD-325 SS-3</name>
    <dbReference type="NCBI Taxonomy" id="944288"/>
    <lineage>
        <taxon>Eukaryota</taxon>
        <taxon>Fungi</taxon>
        <taxon>Dikarya</taxon>
        <taxon>Basidiomycota</taxon>
        <taxon>Agaricomycotina</taxon>
        <taxon>Agaricomycetes</taxon>
        <taxon>Agaricomycetidae</taxon>
        <taxon>Amylocorticiales</taxon>
        <taxon>Amylocorticiaceae</taxon>
        <taxon>Plicatura</taxon>
        <taxon>Plicaturopsis crispa</taxon>
    </lineage>
</organism>
<dbReference type="EMBL" id="KN832585">
    <property type="protein sequence ID" value="KII83076.1"/>
    <property type="molecule type" value="Genomic_DNA"/>
</dbReference>
<dbReference type="HOGENOM" id="CLU_041175_2_1_1"/>
<dbReference type="Proteomes" id="UP000053263">
    <property type="component" value="Unassembled WGS sequence"/>
</dbReference>
<sequence>RTERILDYLDEHPDIRQKLFSDSVEDAKAENRKKRTGKTPKSHFHGLIANAVFSVDADRNCRQDFAAHPEKYAKSIDNYLTRLKNEYRSFNEKLGKTGAGLLYEEVQENSDLRNLIDKLMIDFPWWPRLQGYWRSLPNFNPHAVSSQPGQDLSGEAQELL</sequence>
<evidence type="ECO:0000313" key="2">
    <source>
        <dbReference type="Proteomes" id="UP000053263"/>
    </source>
</evidence>
<dbReference type="AlphaFoldDB" id="A0A0C9SK41"/>
<keyword evidence="2" id="KW-1185">Reference proteome</keyword>
<gene>
    <name evidence="1" type="ORF">PLICRDRAFT_64608</name>
</gene>
<proteinExistence type="predicted"/>
<dbReference type="OrthoDB" id="3182376at2759"/>
<feature type="non-terminal residue" evidence="1">
    <location>
        <position position="160"/>
    </location>
</feature>
<feature type="non-terminal residue" evidence="1">
    <location>
        <position position="1"/>
    </location>
</feature>
<protein>
    <submittedName>
        <fullName evidence="1">Uncharacterized protein</fullName>
    </submittedName>
</protein>